<protein>
    <submittedName>
        <fullName evidence="1">Uncharacterized protein</fullName>
    </submittedName>
</protein>
<dbReference type="RefSeq" id="WP_189492384.1">
    <property type="nucleotide sequence ID" value="NZ_BMZO01000011.1"/>
</dbReference>
<evidence type="ECO:0000313" key="1">
    <source>
        <dbReference type="EMBL" id="GHC79165.1"/>
    </source>
</evidence>
<reference evidence="1" key="2">
    <citation type="submission" date="2020-09" db="EMBL/GenBank/DDBJ databases">
        <authorList>
            <person name="Sun Q."/>
            <person name="Kim S."/>
        </authorList>
    </citation>
    <scope>NUCLEOTIDE SEQUENCE</scope>
    <source>
        <strain evidence="1">KCTC 42097</strain>
    </source>
</reference>
<dbReference type="AlphaFoldDB" id="A0A8J3GJM6"/>
<proteinExistence type="predicted"/>
<accession>A0A8J3GJM6</accession>
<evidence type="ECO:0000313" key="2">
    <source>
        <dbReference type="Proteomes" id="UP000641137"/>
    </source>
</evidence>
<reference evidence="1" key="1">
    <citation type="journal article" date="2014" name="Int. J. Syst. Evol. Microbiol.">
        <title>Complete genome sequence of Corynebacterium casei LMG S-19264T (=DSM 44701T), isolated from a smear-ripened cheese.</title>
        <authorList>
            <consortium name="US DOE Joint Genome Institute (JGI-PGF)"/>
            <person name="Walter F."/>
            <person name="Albersmeier A."/>
            <person name="Kalinowski J."/>
            <person name="Ruckert C."/>
        </authorList>
    </citation>
    <scope>NUCLEOTIDE SEQUENCE</scope>
    <source>
        <strain evidence="1">KCTC 42097</strain>
    </source>
</reference>
<organism evidence="1 2">
    <name type="scientific">Limoniibacter endophyticus</name>
    <dbReference type="NCBI Taxonomy" id="1565040"/>
    <lineage>
        <taxon>Bacteria</taxon>
        <taxon>Pseudomonadati</taxon>
        <taxon>Pseudomonadota</taxon>
        <taxon>Alphaproteobacteria</taxon>
        <taxon>Hyphomicrobiales</taxon>
        <taxon>Bartonellaceae</taxon>
        <taxon>Limoniibacter</taxon>
    </lineage>
</organism>
<dbReference type="EMBL" id="BMZO01000011">
    <property type="protein sequence ID" value="GHC79165.1"/>
    <property type="molecule type" value="Genomic_DNA"/>
</dbReference>
<sequence>MPLEQIILRNVDYTPLHLVIVEDNGRHHTLSLMKGQQFIINVIETLHGYNFEAQQRLEGRSIPVSKLDLNAGDKADDLIFGSSGSIHYYERSTLFGRNWLASVDTGEFRSHITDDDGINKSGSAYLTQRPQDNGLVINVHSTESGNLSALLEAPTAPPEYEIAA</sequence>
<dbReference type="Proteomes" id="UP000641137">
    <property type="component" value="Unassembled WGS sequence"/>
</dbReference>
<name>A0A8J3GJM6_9HYPH</name>
<comment type="caution">
    <text evidence="1">The sequence shown here is derived from an EMBL/GenBank/DDBJ whole genome shotgun (WGS) entry which is preliminary data.</text>
</comment>
<gene>
    <name evidence="1" type="ORF">GCM10010136_31500</name>
</gene>
<keyword evidence="2" id="KW-1185">Reference proteome</keyword>